<keyword evidence="1" id="KW-0472">Membrane</keyword>
<dbReference type="AlphaFoldDB" id="I0V4D9"/>
<reference evidence="2 3" key="1">
    <citation type="submission" date="2012-01" db="EMBL/GenBank/DDBJ databases">
        <title>Improved High-Quality Draft sequence of Saccharomonospora xinjiangensis XJ-54.</title>
        <authorList>
            <consortium name="US DOE Joint Genome Institute"/>
            <person name="Lucas S."/>
            <person name="Han J."/>
            <person name="Lapidus A."/>
            <person name="Cheng J.-F."/>
            <person name="Goodwin L."/>
            <person name="Pitluck S."/>
            <person name="Peters L."/>
            <person name="Mikhailova N."/>
            <person name="Teshima H."/>
            <person name="Detter J.C."/>
            <person name="Han C."/>
            <person name="Tapia R."/>
            <person name="Land M."/>
            <person name="Hauser L."/>
            <person name="Kyrpides N."/>
            <person name="Ivanova N."/>
            <person name="Pagani I."/>
            <person name="Brambilla E.-M."/>
            <person name="Klenk H.-P."/>
            <person name="Woyke T."/>
        </authorList>
    </citation>
    <scope>NUCLEOTIDE SEQUENCE [LARGE SCALE GENOMIC DNA]</scope>
    <source>
        <strain evidence="2 3">XJ-54</strain>
    </source>
</reference>
<accession>I0V4D9</accession>
<organism evidence="2 3">
    <name type="scientific">Saccharomonospora xinjiangensis XJ-54</name>
    <dbReference type="NCBI Taxonomy" id="882086"/>
    <lineage>
        <taxon>Bacteria</taxon>
        <taxon>Bacillati</taxon>
        <taxon>Actinomycetota</taxon>
        <taxon>Actinomycetes</taxon>
        <taxon>Pseudonocardiales</taxon>
        <taxon>Pseudonocardiaceae</taxon>
        <taxon>Saccharomonospora</taxon>
    </lineage>
</organism>
<dbReference type="STRING" id="882086.SacxiDRAFT_2773"/>
<dbReference type="Proteomes" id="UP000004691">
    <property type="component" value="Unassembled WGS sequence"/>
</dbReference>
<feature type="transmembrane region" description="Helical" evidence="1">
    <location>
        <begin position="155"/>
        <end position="174"/>
    </location>
</feature>
<keyword evidence="1" id="KW-0812">Transmembrane</keyword>
<keyword evidence="3" id="KW-1185">Reference proteome</keyword>
<evidence type="ECO:0000256" key="1">
    <source>
        <dbReference type="SAM" id="Phobius"/>
    </source>
</evidence>
<feature type="transmembrane region" description="Helical" evidence="1">
    <location>
        <begin position="129"/>
        <end position="148"/>
    </location>
</feature>
<dbReference type="HOGENOM" id="CLU_679506_0_0_11"/>
<feature type="transmembrane region" description="Helical" evidence="1">
    <location>
        <begin position="95"/>
        <end position="123"/>
    </location>
</feature>
<keyword evidence="1" id="KW-1133">Transmembrane helix</keyword>
<name>I0V4D9_9PSEU</name>
<feature type="transmembrane region" description="Helical" evidence="1">
    <location>
        <begin position="201"/>
        <end position="223"/>
    </location>
</feature>
<dbReference type="OrthoDB" id="3625703at2"/>
<sequence length="423" mass="45771">MSTRRSWFWPLNSLFVVLPSAAIFAVVLARTWEMLSWPYPVWVQASAHWHQQFVFAGPIAAAMACLWAVRLGGADRIWAQPQAPRMGSGVVARHLRLLLGWFVGSYVAALLPLTITTAVNGAIGAPQPGVMASGVLAMSAATAVGYVVGTLVRSLAVVPLVAVIFYGLDAFAAYGTDTFGAVIPQLYTDPVVGLAESTELVVFRLAFFFVVTAASVALAATVLRSHSTGRHQSRLVRVGDVALYATAPVALIVTALITTPHLFQIEASADERICRTVDGIEYCVHEDNTPRLDQMITEFGHVLHRYGTTPIQFDGVWDHTLLLHTPMNGQPIDGALVARLEPDGSVDTLSSGLIPSLIGITRCAGSLPGEVETLYGNLADYLSTGRPIGVFNGMRPDEIRAWIHQHRDQLDDCTLQPQDLPRR</sequence>
<feature type="transmembrane region" description="Helical" evidence="1">
    <location>
        <begin position="53"/>
        <end position="74"/>
    </location>
</feature>
<evidence type="ECO:0000313" key="3">
    <source>
        <dbReference type="Proteomes" id="UP000004691"/>
    </source>
</evidence>
<dbReference type="EMBL" id="JH636049">
    <property type="protein sequence ID" value="EID54992.1"/>
    <property type="molecule type" value="Genomic_DNA"/>
</dbReference>
<dbReference type="RefSeq" id="WP_006239138.1">
    <property type="nucleotide sequence ID" value="NZ_JH636049.1"/>
</dbReference>
<evidence type="ECO:0000313" key="2">
    <source>
        <dbReference type="EMBL" id="EID54992.1"/>
    </source>
</evidence>
<protein>
    <submittedName>
        <fullName evidence="2">Uncharacterized protein</fullName>
    </submittedName>
</protein>
<gene>
    <name evidence="2" type="ORF">SacxiDRAFT_2773</name>
</gene>
<feature type="transmembrane region" description="Helical" evidence="1">
    <location>
        <begin position="235"/>
        <end position="257"/>
    </location>
</feature>
<proteinExistence type="predicted"/>